<feature type="domain" description="Acyltransferase 3" evidence="2">
    <location>
        <begin position="14"/>
        <end position="337"/>
    </location>
</feature>
<feature type="transmembrane region" description="Helical" evidence="1">
    <location>
        <begin position="115"/>
        <end position="136"/>
    </location>
</feature>
<feature type="transmembrane region" description="Helical" evidence="1">
    <location>
        <begin position="236"/>
        <end position="254"/>
    </location>
</feature>
<feature type="transmembrane region" description="Helical" evidence="1">
    <location>
        <begin position="260"/>
        <end position="277"/>
    </location>
</feature>
<dbReference type="Pfam" id="PF01757">
    <property type="entry name" value="Acyl_transf_3"/>
    <property type="match status" value="1"/>
</dbReference>
<evidence type="ECO:0000313" key="3">
    <source>
        <dbReference type="EMBL" id="PWK34201.1"/>
    </source>
</evidence>
<sequence>MAPPATLKTPLGTIQALRGIAALLVVASHGAFVLGPLDSHLYLRNFLESGAIGVDLFFMISGFIMIYSTWGAGSGRDVLDFLIKRFCRIWPAYLAWTLVWLMIRDGGISGGPAVDIVKSIFFLPLSIISPPFYGYAALNVGWTLNYEIQFYLLFAASMLFGRARWWMLAGAFAVLLVLVPMANGVAPALNPYRAAIFGSALADMATNPIILEFGFGVVVGWLYLREHPAPPWRLSAMVMGIVSAVVVWQLASHVKFGHGFTAWGMTLAPLFVAAALFEKALRPRIARWLLWLGEISFSLYLSHKIVFFLCARFAPRFEMLRALPGGVLLAIYVTIALVVASLSTSILEKRVSERLRAWALNRGPHSGLSRRVSSAR</sequence>
<dbReference type="EMBL" id="QGGT01000003">
    <property type="protein sequence ID" value="PWK34201.1"/>
    <property type="molecule type" value="Genomic_DNA"/>
</dbReference>
<feature type="transmembrane region" description="Helical" evidence="1">
    <location>
        <begin position="20"/>
        <end position="37"/>
    </location>
</feature>
<keyword evidence="1" id="KW-0812">Transmembrane</keyword>
<dbReference type="PANTHER" id="PTHR23028:SF131">
    <property type="entry name" value="BLR2367 PROTEIN"/>
    <property type="match status" value="1"/>
</dbReference>
<feature type="transmembrane region" description="Helical" evidence="1">
    <location>
        <begin position="205"/>
        <end position="224"/>
    </location>
</feature>
<dbReference type="AlphaFoldDB" id="A0A316ENZ4"/>
<dbReference type="GO" id="GO:0000271">
    <property type="term" value="P:polysaccharide biosynthetic process"/>
    <property type="evidence" value="ECO:0007669"/>
    <property type="project" value="TreeGrafter"/>
</dbReference>
<feature type="transmembrane region" description="Helical" evidence="1">
    <location>
        <begin position="49"/>
        <end position="70"/>
    </location>
</feature>
<feature type="transmembrane region" description="Helical" evidence="1">
    <location>
        <begin position="165"/>
        <end position="185"/>
    </location>
</feature>
<name>A0A316ENZ4_9BURK</name>
<dbReference type="GO" id="GO:0016747">
    <property type="term" value="F:acyltransferase activity, transferring groups other than amino-acyl groups"/>
    <property type="evidence" value="ECO:0007669"/>
    <property type="project" value="InterPro"/>
</dbReference>
<feature type="transmembrane region" description="Helical" evidence="1">
    <location>
        <begin position="289"/>
        <end position="314"/>
    </location>
</feature>
<feature type="transmembrane region" description="Helical" evidence="1">
    <location>
        <begin position="326"/>
        <end position="347"/>
    </location>
</feature>
<protein>
    <recommendedName>
        <fullName evidence="2">Acyltransferase 3 domain-containing protein</fullName>
    </recommendedName>
</protein>
<accession>A0A316ENZ4</accession>
<dbReference type="Proteomes" id="UP000245754">
    <property type="component" value="Unassembled WGS sequence"/>
</dbReference>
<dbReference type="GO" id="GO:0016020">
    <property type="term" value="C:membrane"/>
    <property type="evidence" value="ECO:0007669"/>
    <property type="project" value="TreeGrafter"/>
</dbReference>
<dbReference type="InterPro" id="IPR002656">
    <property type="entry name" value="Acyl_transf_3_dom"/>
</dbReference>
<keyword evidence="4" id="KW-1185">Reference proteome</keyword>
<dbReference type="PANTHER" id="PTHR23028">
    <property type="entry name" value="ACETYLTRANSFERASE"/>
    <property type="match status" value="1"/>
</dbReference>
<dbReference type="InterPro" id="IPR050879">
    <property type="entry name" value="Acyltransferase_3"/>
</dbReference>
<proteinExistence type="predicted"/>
<evidence type="ECO:0000256" key="1">
    <source>
        <dbReference type="SAM" id="Phobius"/>
    </source>
</evidence>
<evidence type="ECO:0000313" key="4">
    <source>
        <dbReference type="Proteomes" id="UP000245754"/>
    </source>
</evidence>
<reference evidence="3 4" key="1">
    <citation type="submission" date="2018-05" db="EMBL/GenBank/DDBJ databases">
        <title>Genomic Encyclopedia of Type Strains, Phase IV (KMG-V): Genome sequencing to study the core and pangenomes of soil and plant-associated prokaryotes.</title>
        <authorList>
            <person name="Whitman W."/>
        </authorList>
    </citation>
    <scope>NUCLEOTIDE SEQUENCE [LARGE SCALE GENOMIC DNA]</scope>
    <source>
        <strain evidence="3 4">SLV-132</strain>
    </source>
</reference>
<organism evidence="3 4">
    <name type="scientific">Cupriavidus plantarum</name>
    <dbReference type="NCBI Taxonomy" id="942865"/>
    <lineage>
        <taxon>Bacteria</taxon>
        <taxon>Pseudomonadati</taxon>
        <taxon>Pseudomonadota</taxon>
        <taxon>Betaproteobacteria</taxon>
        <taxon>Burkholderiales</taxon>
        <taxon>Burkholderiaceae</taxon>
        <taxon>Cupriavidus</taxon>
    </lineage>
</organism>
<evidence type="ECO:0000259" key="2">
    <source>
        <dbReference type="Pfam" id="PF01757"/>
    </source>
</evidence>
<gene>
    <name evidence="3" type="ORF">C7419_103520</name>
</gene>
<comment type="caution">
    <text evidence="3">The sequence shown here is derived from an EMBL/GenBank/DDBJ whole genome shotgun (WGS) entry which is preliminary data.</text>
</comment>
<keyword evidence="1" id="KW-1133">Transmembrane helix</keyword>
<keyword evidence="1" id="KW-0472">Membrane</keyword>